<dbReference type="Proteomes" id="UP000054549">
    <property type="component" value="Unassembled WGS sequence"/>
</dbReference>
<proteinExistence type="predicted"/>
<sequence>MAAYNKARFVKDLLQKTEGKPPSFVVNLYPDHWSLNNGSRFHYHIPMASLLDDIRAQRIPVDFLEIFDNARVPFYEGCMVVQILDYRPQNLKESVLDKPEQTRVVLHPNSESLWADICLLNQRCGARWTDIDALEVEARISLATTSPLCLDPDPHLARVANHIMRASMPPIPSSLKRKAAAMEPEDDENDKARRIKIIQHMATRPNRPNPRYLCIYIV</sequence>
<accession>A0A0C2X8L6</accession>
<protein>
    <recommendedName>
        <fullName evidence="1">Spt20-like SEP domain-containing protein</fullName>
    </recommendedName>
</protein>
<name>A0A0C2X8L6_AMAMK</name>
<dbReference type="HOGENOM" id="CLU_1266594_0_0_1"/>
<evidence type="ECO:0000313" key="3">
    <source>
        <dbReference type="Proteomes" id="UP000054549"/>
    </source>
</evidence>
<dbReference type="GO" id="GO:0003712">
    <property type="term" value="F:transcription coregulator activity"/>
    <property type="evidence" value="ECO:0007669"/>
    <property type="project" value="InterPro"/>
</dbReference>
<dbReference type="InterPro" id="IPR021950">
    <property type="entry name" value="Spt20"/>
</dbReference>
<dbReference type="GO" id="GO:0000124">
    <property type="term" value="C:SAGA complex"/>
    <property type="evidence" value="ECO:0007669"/>
    <property type="project" value="InterPro"/>
</dbReference>
<evidence type="ECO:0000313" key="2">
    <source>
        <dbReference type="EMBL" id="KIL65646.1"/>
    </source>
</evidence>
<dbReference type="PANTHER" id="PTHR13526:SF8">
    <property type="entry name" value="TRANSCRIPTION FACTOR SPT20 HOMOLOG"/>
    <property type="match status" value="1"/>
</dbReference>
<gene>
    <name evidence="2" type="ORF">M378DRAFT_521410</name>
</gene>
<dbReference type="InParanoid" id="A0A0C2X8L6"/>
<reference evidence="2 3" key="1">
    <citation type="submission" date="2014-04" db="EMBL/GenBank/DDBJ databases">
        <title>Evolutionary Origins and Diversification of the Mycorrhizal Mutualists.</title>
        <authorList>
            <consortium name="DOE Joint Genome Institute"/>
            <consortium name="Mycorrhizal Genomics Consortium"/>
            <person name="Kohler A."/>
            <person name="Kuo A."/>
            <person name="Nagy L.G."/>
            <person name="Floudas D."/>
            <person name="Copeland A."/>
            <person name="Barry K.W."/>
            <person name="Cichocki N."/>
            <person name="Veneault-Fourrey C."/>
            <person name="LaButti K."/>
            <person name="Lindquist E.A."/>
            <person name="Lipzen A."/>
            <person name="Lundell T."/>
            <person name="Morin E."/>
            <person name="Murat C."/>
            <person name="Riley R."/>
            <person name="Ohm R."/>
            <person name="Sun H."/>
            <person name="Tunlid A."/>
            <person name="Henrissat B."/>
            <person name="Grigoriev I.V."/>
            <person name="Hibbett D.S."/>
            <person name="Martin F."/>
        </authorList>
    </citation>
    <scope>NUCLEOTIDE SEQUENCE [LARGE SCALE GENOMIC DNA]</scope>
    <source>
        <strain evidence="2 3">Koide BX008</strain>
    </source>
</reference>
<dbReference type="InterPro" id="IPR046468">
    <property type="entry name" value="Spt20-like_SEP"/>
</dbReference>
<dbReference type="STRING" id="946122.A0A0C2X8L6"/>
<dbReference type="EMBL" id="KN818241">
    <property type="protein sequence ID" value="KIL65646.1"/>
    <property type="molecule type" value="Genomic_DNA"/>
</dbReference>
<dbReference type="PANTHER" id="PTHR13526">
    <property type="entry name" value="TRANSCRIPTION FACTOR SPT20 HOMOLOG"/>
    <property type="match status" value="1"/>
</dbReference>
<dbReference type="OrthoDB" id="1932706at2759"/>
<dbReference type="Pfam" id="PF12090">
    <property type="entry name" value="Spt20_SEP"/>
    <property type="match status" value="1"/>
</dbReference>
<dbReference type="AlphaFoldDB" id="A0A0C2X8L6"/>
<organism evidence="2 3">
    <name type="scientific">Amanita muscaria (strain Koide BX008)</name>
    <dbReference type="NCBI Taxonomy" id="946122"/>
    <lineage>
        <taxon>Eukaryota</taxon>
        <taxon>Fungi</taxon>
        <taxon>Dikarya</taxon>
        <taxon>Basidiomycota</taxon>
        <taxon>Agaricomycotina</taxon>
        <taxon>Agaricomycetes</taxon>
        <taxon>Agaricomycetidae</taxon>
        <taxon>Agaricales</taxon>
        <taxon>Pluteineae</taxon>
        <taxon>Amanitaceae</taxon>
        <taxon>Amanita</taxon>
    </lineage>
</organism>
<feature type="domain" description="Spt20-like SEP" evidence="1">
    <location>
        <begin position="19"/>
        <end position="162"/>
    </location>
</feature>
<keyword evidence="3" id="KW-1185">Reference proteome</keyword>
<evidence type="ECO:0000259" key="1">
    <source>
        <dbReference type="Pfam" id="PF12090"/>
    </source>
</evidence>
<dbReference type="GO" id="GO:0006357">
    <property type="term" value="P:regulation of transcription by RNA polymerase II"/>
    <property type="evidence" value="ECO:0007669"/>
    <property type="project" value="TreeGrafter"/>
</dbReference>